<feature type="non-terminal residue" evidence="1">
    <location>
        <position position="1"/>
    </location>
</feature>
<proteinExistence type="predicted"/>
<sequence>GFGPDDDGMKGAEFIIGIVTNGNVTLGNYHADVGGYHPPLRDDNQDPSLVPNFSMSDTKAVTVEFQRLLRPTGKKPISSGDMKYILAYNPNSNAFTYHQNNRMLFRVNFYNSEISSAASTDLQKLVRLVHGCGMIITWW</sequence>
<organism evidence="1 2">
    <name type="scientific">Dentiscutata heterogama</name>
    <dbReference type="NCBI Taxonomy" id="1316150"/>
    <lineage>
        <taxon>Eukaryota</taxon>
        <taxon>Fungi</taxon>
        <taxon>Fungi incertae sedis</taxon>
        <taxon>Mucoromycota</taxon>
        <taxon>Glomeromycotina</taxon>
        <taxon>Glomeromycetes</taxon>
        <taxon>Diversisporales</taxon>
        <taxon>Gigasporaceae</taxon>
        <taxon>Dentiscutata</taxon>
    </lineage>
</organism>
<protein>
    <submittedName>
        <fullName evidence="1">4250_t:CDS:1</fullName>
    </submittedName>
</protein>
<evidence type="ECO:0000313" key="1">
    <source>
        <dbReference type="EMBL" id="CAG8679617.1"/>
    </source>
</evidence>
<comment type="caution">
    <text evidence="1">The sequence shown here is derived from an EMBL/GenBank/DDBJ whole genome shotgun (WGS) entry which is preliminary data.</text>
</comment>
<evidence type="ECO:0000313" key="2">
    <source>
        <dbReference type="Proteomes" id="UP000789702"/>
    </source>
</evidence>
<reference evidence="1" key="1">
    <citation type="submission" date="2021-06" db="EMBL/GenBank/DDBJ databases">
        <authorList>
            <person name="Kallberg Y."/>
            <person name="Tangrot J."/>
            <person name="Rosling A."/>
        </authorList>
    </citation>
    <scope>NUCLEOTIDE SEQUENCE</scope>
    <source>
        <strain evidence="1">IL203A</strain>
    </source>
</reference>
<name>A0ACA9P1M4_9GLOM</name>
<dbReference type="EMBL" id="CAJVPU010021082">
    <property type="protein sequence ID" value="CAG8679617.1"/>
    <property type="molecule type" value="Genomic_DNA"/>
</dbReference>
<accession>A0ACA9P1M4</accession>
<dbReference type="Proteomes" id="UP000789702">
    <property type="component" value="Unassembled WGS sequence"/>
</dbReference>
<gene>
    <name evidence="1" type="ORF">DHETER_LOCUS10580</name>
</gene>
<keyword evidence="2" id="KW-1185">Reference proteome</keyword>